<reference evidence="3" key="2">
    <citation type="submission" date="2015-01" db="EMBL/GenBank/DDBJ databases">
        <title>Evolutionary Origins and Diversification of the Mycorrhizal Mutualists.</title>
        <authorList>
            <consortium name="DOE Joint Genome Institute"/>
            <consortium name="Mycorrhizal Genomics Consortium"/>
            <person name="Kohler A."/>
            <person name="Kuo A."/>
            <person name="Nagy L.G."/>
            <person name="Floudas D."/>
            <person name="Copeland A."/>
            <person name="Barry K.W."/>
            <person name="Cichocki N."/>
            <person name="Veneault-Fourrey C."/>
            <person name="LaButti K."/>
            <person name="Lindquist E.A."/>
            <person name="Lipzen A."/>
            <person name="Lundell T."/>
            <person name="Morin E."/>
            <person name="Murat C."/>
            <person name="Riley R."/>
            <person name="Ohm R."/>
            <person name="Sun H."/>
            <person name="Tunlid A."/>
            <person name="Henrissat B."/>
            <person name="Grigoriev I.V."/>
            <person name="Hibbett D.S."/>
            <person name="Martin F."/>
        </authorList>
    </citation>
    <scope>NUCLEOTIDE SEQUENCE [LARGE SCALE GENOMIC DNA]</scope>
    <source>
        <strain evidence="3">F 1598</strain>
    </source>
</reference>
<keyword evidence="1" id="KW-0732">Signal</keyword>
<accession>A0A0C3F385</accession>
<reference evidence="2 3" key="1">
    <citation type="submission" date="2014-04" db="EMBL/GenBank/DDBJ databases">
        <authorList>
            <consortium name="DOE Joint Genome Institute"/>
            <person name="Kuo A."/>
            <person name="Tarkka M."/>
            <person name="Buscot F."/>
            <person name="Kohler A."/>
            <person name="Nagy L.G."/>
            <person name="Floudas D."/>
            <person name="Copeland A."/>
            <person name="Barry K.W."/>
            <person name="Cichocki N."/>
            <person name="Veneault-Fourrey C."/>
            <person name="LaButti K."/>
            <person name="Lindquist E.A."/>
            <person name="Lipzen A."/>
            <person name="Lundell T."/>
            <person name="Morin E."/>
            <person name="Murat C."/>
            <person name="Sun H."/>
            <person name="Tunlid A."/>
            <person name="Henrissat B."/>
            <person name="Grigoriev I.V."/>
            <person name="Hibbett D.S."/>
            <person name="Martin F."/>
            <person name="Nordberg H.P."/>
            <person name="Cantor M.N."/>
            <person name="Hua S.X."/>
        </authorList>
    </citation>
    <scope>NUCLEOTIDE SEQUENCE [LARGE SCALE GENOMIC DNA]</scope>
    <source>
        <strain evidence="2 3">F 1598</strain>
    </source>
</reference>
<evidence type="ECO:0008006" key="4">
    <source>
        <dbReference type="Google" id="ProtNLM"/>
    </source>
</evidence>
<dbReference type="InParanoid" id="A0A0C3F385"/>
<feature type="chain" id="PRO_5002177203" description="Secreted protein" evidence="1">
    <location>
        <begin position="25"/>
        <end position="69"/>
    </location>
</feature>
<evidence type="ECO:0000313" key="3">
    <source>
        <dbReference type="Proteomes" id="UP000054166"/>
    </source>
</evidence>
<organism evidence="2 3">
    <name type="scientific">Piloderma croceum (strain F 1598)</name>
    <dbReference type="NCBI Taxonomy" id="765440"/>
    <lineage>
        <taxon>Eukaryota</taxon>
        <taxon>Fungi</taxon>
        <taxon>Dikarya</taxon>
        <taxon>Basidiomycota</taxon>
        <taxon>Agaricomycotina</taxon>
        <taxon>Agaricomycetes</taxon>
        <taxon>Agaricomycetidae</taxon>
        <taxon>Atheliales</taxon>
        <taxon>Atheliaceae</taxon>
        <taxon>Piloderma</taxon>
    </lineage>
</organism>
<keyword evidence="3" id="KW-1185">Reference proteome</keyword>
<name>A0A0C3F385_PILCF</name>
<dbReference type="EMBL" id="KN833061">
    <property type="protein sequence ID" value="KIM74406.1"/>
    <property type="molecule type" value="Genomic_DNA"/>
</dbReference>
<dbReference type="Proteomes" id="UP000054166">
    <property type="component" value="Unassembled WGS sequence"/>
</dbReference>
<proteinExistence type="predicted"/>
<protein>
    <recommendedName>
        <fullName evidence="4">Secreted protein</fullName>
    </recommendedName>
</protein>
<gene>
    <name evidence="2" type="ORF">PILCRDRAFT_704436</name>
</gene>
<sequence length="69" mass="7782">MMSMFSFSVRLVLALVIFPDYFWGKVTHSCRGRYRLIGSCIVLDANLALVLPVRDSEITPGIPKSKDHL</sequence>
<dbReference type="HOGENOM" id="CLU_2776832_0_0_1"/>
<evidence type="ECO:0000256" key="1">
    <source>
        <dbReference type="SAM" id="SignalP"/>
    </source>
</evidence>
<dbReference type="AlphaFoldDB" id="A0A0C3F385"/>
<feature type="signal peptide" evidence="1">
    <location>
        <begin position="1"/>
        <end position="24"/>
    </location>
</feature>
<evidence type="ECO:0000313" key="2">
    <source>
        <dbReference type="EMBL" id="KIM74406.1"/>
    </source>
</evidence>